<evidence type="ECO:0000313" key="3">
    <source>
        <dbReference type="EMBL" id="QGM98545.1"/>
    </source>
</evidence>
<dbReference type="HAMAP" id="MF_01411">
    <property type="entry name" value="LPS_assembly_LptD"/>
    <property type="match status" value="1"/>
</dbReference>
<accession>A0A6B8M809</accession>
<dbReference type="InterPro" id="IPR020889">
    <property type="entry name" value="LipoPS_assembly_LptD"/>
</dbReference>
<proteinExistence type="inferred from homology"/>
<organism evidence="3 4">
    <name type="scientific">Methylocystis parvus</name>
    <dbReference type="NCBI Taxonomy" id="134"/>
    <lineage>
        <taxon>Bacteria</taxon>
        <taxon>Pseudomonadati</taxon>
        <taxon>Pseudomonadota</taxon>
        <taxon>Alphaproteobacteria</taxon>
        <taxon>Hyphomicrobiales</taxon>
        <taxon>Methylocystaceae</taxon>
        <taxon>Methylocystis</taxon>
    </lineage>
</organism>
<dbReference type="PANTHER" id="PTHR30189:SF1">
    <property type="entry name" value="LPS-ASSEMBLY PROTEIN LPTD"/>
    <property type="match status" value="1"/>
</dbReference>
<keyword evidence="1" id="KW-0472">Membrane</keyword>
<dbReference type="Pfam" id="PF04453">
    <property type="entry name" value="LptD"/>
    <property type="match status" value="1"/>
</dbReference>
<feature type="chain" id="PRO_5025735907" description="LPS-assembly protein LptD" evidence="1">
    <location>
        <begin position="32"/>
        <end position="866"/>
    </location>
</feature>
<name>A0A6B8M809_9HYPH</name>
<keyword evidence="1" id="KW-0998">Cell outer membrane</keyword>
<evidence type="ECO:0000256" key="1">
    <source>
        <dbReference type="HAMAP-Rule" id="MF_01411"/>
    </source>
</evidence>
<dbReference type="InterPro" id="IPR007543">
    <property type="entry name" value="LptD_C"/>
</dbReference>
<dbReference type="AlphaFoldDB" id="A0A6B8M809"/>
<dbReference type="GO" id="GO:0043165">
    <property type="term" value="P:Gram-negative-bacterium-type cell outer membrane assembly"/>
    <property type="evidence" value="ECO:0007669"/>
    <property type="project" value="UniProtKB-UniRule"/>
</dbReference>
<dbReference type="GO" id="GO:1990351">
    <property type="term" value="C:transporter complex"/>
    <property type="evidence" value="ECO:0007669"/>
    <property type="project" value="TreeGrafter"/>
</dbReference>
<keyword evidence="4" id="KW-1185">Reference proteome</keyword>
<gene>
    <name evidence="1" type="primary">lptD</name>
    <name evidence="3" type="ORF">F7D14_14385</name>
</gene>
<keyword evidence="1" id="KW-0732">Signal</keyword>
<sequence precursor="true">MRRRLRRLSTLLSTVAAFSGAATLLVATARAAPQGNGERMVVEAREMVYDENKNTVTARGQVQILYKGRLLEADRVVYDRNTSRVYAEGHAKLTETDGTIARADRFDLTDDFKAGFIESLQVDTPQNTHMSAARAERAGDETTFDMSSYTACEACKDDPTKPRTWVVKAKRIIHDNVEKMLYYEDATFELLGTPVAYVPFWSSADPTVKRKSGFLTPVFTYRSQLGAGFGVPYFWAIAPDMDVTITPAVFTRQGPFLTGEFRKRFENGGFSIRAEGTHVGDPGAFAPPPLGAHDRQWRGAIQSMGEFAINDRWKFGWDVTALSDRYFLQDYKQYNYLLQNYFFRESSSTVYLTGQGPRSWFDMRGYYFQGLSPNDVQAQQPVVHPVIDYNRVFDVDPARTGGIGGQIELDGNVTSTSADIANYESINPRTLDRLYGLYNVCQIYAPDVVPQRSQCLLRGVGGAYEHATLSGNWKRKVIDPVGGVWTAFAFARFVGSYLDYDREGTYPAYNNFWQPIPNQNQGLFFNGQDQRFRGQATPGFGAEWRYPILARSPIGNIVFEPIAQIVARPNQTSIPSLVNMDSQSLVFDDSTLFEWSKFSGYDRFETGTRLNYGGQATLSLPNGGFLNAMVGQSSQIAGANSYAQADAANVGLNSGLDSRVSDLVGRFAFAPNSFVSFIAKGRFDKTDLNARRIDLFSTFNFDPVTLQLQYANYASQPAIGFDVRRQGLSATGRYDITKNYFLNGTVTFDMSRYLYNGLTQQPALYTNFTGINLIGTAPLFSVAALGAGVGYHDECTTLSINYSQIYQPQSYTGLPARNQSVMVTLSFRTLGEARFNYGLGSVLVNDGVRNVNGGSYSGNYGGSYVR</sequence>
<feature type="signal peptide" evidence="1">
    <location>
        <begin position="1"/>
        <end position="31"/>
    </location>
</feature>
<dbReference type="Proteomes" id="UP000422569">
    <property type="component" value="Chromosome"/>
</dbReference>
<dbReference type="KEGG" id="mpar:F7D14_14385"/>
<evidence type="ECO:0000313" key="4">
    <source>
        <dbReference type="Proteomes" id="UP000422569"/>
    </source>
</evidence>
<dbReference type="EMBL" id="CP044331">
    <property type="protein sequence ID" value="QGM98545.1"/>
    <property type="molecule type" value="Genomic_DNA"/>
</dbReference>
<comment type="function">
    <text evidence="1">Involved in the assembly of lipopolysaccharide (LPS) at the surface of the outer membrane.</text>
</comment>
<comment type="caution">
    <text evidence="1">Lacks conserved residue(s) required for the propagation of feature annotation.</text>
</comment>
<dbReference type="GO" id="GO:0009279">
    <property type="term" value="C:cell outer membrane"/>
    <property type="evidence" value="ECO:0007669"/>
    <property type="project" value="UniProtKB-SubCell"/>
</dbReference>
<comment type="subcellular location">
    <subcellularLocation>
        <location evidence="1">Cell outer membrane</location>
    </subcellularLocation>
</comment>
<comment type="subunit">
    <text evidence="1">Component of the lipopolysaccharide transport and assembly complex.</text>
</comment>
<evidence type="ECO:0000259" key="2">
    <source>
        <dbReference type="Pfam" id="PF04453"/>
    </source>
</evidence>
<feature type="domain" description="LptD C-terminal" evidence="2">
    <location>
        <begin position="298"/>
        <end position="739"/>
    </location>
</feature>
<comment type="similarity">
    <text evidence="1">Belongs to the LptD family.</text>
</comment>
<dbReference type="Gene3D" id="2.60.450.10">
    <property type="entry name" value="Lipopolysaccharide (LPS) transport protein A like domain"/>
    <property type="match status" value="1"/>
</dbReference>
<dbReference type="RefSeq" id="WP_016920946.1">
    <property type="nucleotide sequence ID" value="NZ_CP044331.1"/>
</dbReference>
<dbReference type="GO" id="GO:0015920">
    <property type="term" value="P:lipopolysaccharide transport"/>
    <property type="evidence" value="ECO:0007669"/>
    <property type="project" value="InterPro"/>
</dbReference>
<dbReference type="InterPro" id="IPR050218">
    <property type="entry name" value="LptD"/>
</dbReference>
<protein>
    <recommendedName>
        <fullName evidence="1">LPS-assembly protein LptD</fullName>
    </recommendedName>
</protein>
<reference evidence="3 4" key="1">
    <citation type="submission" date="2019-09" db="EMBL/GenBank/DDBJ databases">
        <title>Isolation and complete genome sequencing of Methylocystis species.</title>
        <authorList>
            <person name="Rumah B.L."/>
            <person name="Stead C.E."/>
            <person name="Stevens B.C."/>
            <person name="Minton N.P."/>
            <person name="Grosse-Honebrink A."/>
            <person name="Zhang Y."/>
        </authorList>
    </citation>
    <scope>NUCLEOTIDE SEQUENCE [LARGE SCALE GENOMIC DNA]</scope>
    <source>
        <strain evidence="3 4">BRCS2</strain>
    </source>
</reference>
<dbReference type="PANTHER" id="PTHR30189">
    <property type="entry name" value="LPS-ASSEMBLY PROTEIN"/>
    <property type="match status" value="1"/>
</dbReference>